<protein>
    <submittedName>
        <fullName evidence="2">Tape measure protein</fullName>
    </submittedName>
</protein>
<evidence type="ECO:0000259" key="1">
    <source>
        <dbReference type="Pfam" id="PF24164"/>
    </source>
</evidence>
<dbReference type="Pfam" id="PF24164">
    <property type="entry name" value="TMP_N"/>
    <property type="match status" value="1"/>
</dbReference>
<feature type="domain" description="Tape measure protein PB2 N-terminal" evidence="1">
    <location>
        <begin position="1"/>
        <end position="81"/>
    </location>
</feature>
<evidence type="ECO:0000313" key="3">
    <source>
        <dbReference type="Proteomes" id="UP001431510"/>
    </source>
</evidence>
<proteinExistence type="predicted"/>
<dbReference type="InterPro" id="IPR056207">
    <property type="entry name" value="TMP_PB2_N"/>
</dbReference>
<reference evidence="2" key="1">
    <citation type="submission" date="2023-03" db="EMBL/GenBank/DDBJ databases">
        <title>Newly Isolated Salmophages for Biocontrol of Salmonella in Ready-To-Eat Plant-Based Food.</title>
        <authorList>
            <person name="Wojcicki M."/>
            <person name="Swider O."/>
            <person name="Srednicka P."/>
            <person name="Ilczuk T."/>
            <person name="Koperski L."/>
            <person name="Shymialevich D."/>
            <person name="Cieslak H."/>
            <person name="Sokolowska B."/>
            <person name="Juszczuk-Kubiak E."/>
        </authorList>
    </citation>
    <scope>NUCLEOTIDE SEQUENCE</scope>
</reference>
<organism evidence="2 3">
    <name type="scientific">Salmonella phage KKP_3822</name>
    <dbReference type="NCBI Taxonomy" id="3027681"/>
    <lineage>
        <taxon>Viruses</taxon>
        <taxon>Duplodnaviria</taxon>
        <taxon>Heunggongvirae</taxon>
        <taxon>Uroviricota</taxon>
        <taxon>Caudoviricetes</taxon>
    </lineage>
</organism>
<dbReference type="Proteomes" id="UP001431510">
    <property type="component" value="Segment"/>
</dbReference>
<sequence>MTDKLIRELLIDVKQKGATRTAKSIENVSDALENAAAASELTNEQLGKMPKTLYSIERAADRAAKSLTKMQASRGMMGITKSIDSIGAKLDDLAIAMIEVSDKLESGFTHVGKSVKAMGNDVAAATEKVQDRLYDTNRAFVEYY</sequence>
<gene>
    <name evidence="2" type="ORF">PTQ24_000035</name>
</gene>
<name>A0AAX4NCH1_9CAUD</name>
<accession>A0AAX4NCH1</accession>
<dbReference type="EMBL" id="OQ674104">
    <property type="protein sequence ID" value="WYX90310.1"/>
    <property type="molecule type" value="Genomic_DNA"/>
</dbReference>
<evidence type="ECO:0000313" key="2">
    <source>
        <dbReference type="EMBL" id="WYX90310.1"/>
    </source>
</evidence>